<dbReference type="RefSeq" id="XP_012686984.2">
    <property type="nucleotide sequence ID" value="XM_012831530.3"/>
</dbReference>
<dbReference type="PROSITE" id="PS50262">
    <property type="entry name" value="G_PROTEIN_RECEP_F1_2"/>
    <property type="match status" value="1"/>
</dbReference>
<feature type="transmembrane region" description="Helical" evidence="12">
    <location>
        <begin position="280"/>
        <end position="301"/>
    </location>
</feature>
<evidence type="ECO:0000256" key="5">
    <source>
        <dbReference type="ARBA" id="ARBA00022925"/>
    </source>
</evidence>
<evidence type="ECO:0000256" key="2">
    <source>
        <dbReference type="ARBA" id="ARBA00022543"/>
    </source>
</evidence>
<keyword evidence="5" id="KW-0681">Retinal protein</keyword>
<accession>A0A6P3W1D5</accession>
<keyword evidence="10" id="KW-0675">Receptor</keyword>
<evidence type="ECO:0000256" key="9">
    <source>
        <dbReference type="ARBA" id="ARBA00023136"/>
    </source>
</evidence>
<feature type="transmembrane region" description="Helical" evidence="12">
    <location>
        <begin position="185"/>
        <end position="211"/>
    </location>
</feature>
<keyword evidence="8" id="KW-0297">G-protein coupled receptor</keyword>
<dbReference type="PRINTS" id="PR00237">
    <property type="entry name" value="GPCRRHODOPSN"/>
</dbReference>
<keyword evidence="14" id="KW-1185">Reference proteome</keyword>
<dbReference type="CTD" id="570397"/>
<dbReference type="GO" id="GO:0009881">
    <property type="term" value="F:photoreceptor activity"/>
    <property type="evidence" value="ECO:0007669"/>
    <property type="project" value="UniProtKB-KW"/>
</dbReference>
<dbReference type="InterPro" id="IPR050125">
    <property type="entry name" value="GPCR_opsins"/>
</dbReference>
<feature type="transmembrane region" description="Helical" evidence="12">
    <location>
        <begin position="20"/>
        <end position="43"/>
    </location>
</feature>
<dbReference type="PROSITE" id="PS00238">
    <property type="entry name" value="OPSIN"/>
    <property type="match status" value="1"/>
</dbReference>
<dbReference type="GeneID" id="105903741"/>
<feature type="transmembrane region" description="Helical" evidence="12">
    <location>
        <begin position="241"/>
        <end position="260"/>
    </location>
</feature>
<dbReference type="CDD" id="cd15074">
    <property type="entry name" value="7tmA_Opsin5_neuropsin"/>
    <property type="match status" value="1"/>
</dbReference>
<evidence type="ECO:0000313" key="14">
    <source>
        <dbReference type="Proteomes" id="UP000515152"/>
    </source>
</evidence>
<sequence>MGLLAENASFHSNIPPAADLSVGIIYSIFGVCSLCGNSVLLYISYRKRHLLKPAELFIVNLALSDLCMTLTLYPMAVTSSFYHRWLFGRDVCLFYAFCGVLFGLCSLTTLTILSTVCCLKVCYPVYGNRFTHRHGSVLAACAWGYALLFACSPLARWGSFGPEPYGTACCIDWGRSSHEPLARSYTVALFLCCYVLPCALISSSYTLILLTMRHSRRALRRHSHKRVHLHTQTRMGNIQIVIVKLSVAVCIGFLVAWSPYAVVSMWAAFGHFEDIPPLAFAVPALFAKSSPLYNPLVYLLLKPNFRRDLHSLLQACVCVRCCHKSGCPHPCSTCVHVLHSLHQRAESAAGLGQPMSGVEQCVCEHCHDPFEHFRHYPRGCRTSVNTVQLSLEPMHTHAAPPPCEHLHATHSHTHTHSGRDPQHPVRVVVRGKKSMVIDSLEITLETLQSST</sequence>
<evidence type="ECO:0000256" key="6">
    <source>
        <dbReference type="ARBA" id="ARBA00022989"/>
    </source>
</evidence>
<protein>
    <submittedName>
        <fullName evidence="15">Opsin 7, group member a isoform X1</fullName>
    </submittedName>
</protein>
<evidence type="ECO:0000313" key="15">
    <source>
        <dbReference type="RefSeq" id="XP_012686984.2"/>
    </source>
</evidence>
<evidence type="ECO:0000256" key="7">
    <source>
        <dbReference type="ARBA" id="ARBA00022991"/>
    </source>
</evidence>
<feature type="transmembrane region" description="Helical" evidence="12">
    <location>
        <begin position="55"/>
        <end position="73"/>
    </location>
</feature>
<name>A0A6P3W1D5_CLUHA</name>
<evidence type="ECO:0000259" key="13">
    <source>
        <dbReference type="PROSITE" id="PS50262"/>
    </source>
</evidence>
<evidence type="ECO:0000256" key="11">
    <source>
        <dbReference type="ARBA" id="ARBA00023224"/>
    </source>
</evidence>
<feature type="domain" description="G-protein coupled receptors family 1 profile" evidence="13">
    <location>
        <begin position="36"/>
        <end position="298"/>
    </location>
</feature>
<keyword evidence="7" id="KW-0157">Chromophore</keyword>
<evidence type="ECO:0000256" key="1">
    <source>
        <dbReference type="ARBA" id="ARBA00004141"/>
    </source>
</evidence>
<dbReference type="KEGG" id="char:105903741"/>
<keyword evidence="3" id="KW-0716">Sensory transduction</keyword>
<dbReference type="InterPro" id="IPR027430">
    <property type="entry name" value="Retinal_BS"/>
</dbReference>
<dbReference type="InterPro" id="IPR000276">
    <property type="entry name" value="GPCR_Rhodpsn"/>
</dbReference>
<keyword evidence="2" id="KW-0600">Photoreceptor protein</keyword>
<evidence type="ECO:0000256" key="8">
    <source>
        <dbReference type="ARBA" id="ARBA00023040"/>
    </source>
</evidence>
<dbReference type="OrthoDB" id="2101615at2759"/>
<keyword evidence="6 12" id="KW-1133">Transmembrane helix</keyword>
<organism evidence="14 15">
    <name type="scientific">Clupea harengus</name>
    <name type="common">Atlantic herring</name>
    <dbReference type="NCBI Taxonomy" id="7950"/>
    <lineage>
        <taxon>Eukaryota</taxon>
        <taxon>Metazoa</taxon>
        <taxon>Chordata</taxon>
        <taxon>Craniata</taxon>
        <taxon>Vertebrata</taxon>
        <taxon>Euteleostomi</taxon>
        <taxon>Actinopterygii</taxon>
        <taxon>Neopterygii</taxon>
        <taxon>Teleostei</taxon>
        <taxon>Clupei</taxon>
        <taxon>Clupeiformes</taxon>
        <taxon>Clupeoidei</taxon>
        <taxon>Clupeidae</taxon>
        <taxon>Clupea</taxon>
    </lineage>
</organism>
<feature type="transmembrane region" description="Helical" evidence="12">
    <location>
        <begin position="135"/>
        <end position="155"/>
    </location>
</feature>
<dbReference type="PANTHER" id="PTHR24240">
    <property type="entry name" value="OPSIN"/>
    <property type="match status" value="1"/>
</dbReference>
<evidence type="ECO:0000256" key="4">
    <source>
        <dbReference type="ARBA" id="ARBA00022692"/>
    </source>
</evidence>
<feature type="transmembrane region" description="Helical" evidence="12">
    <location>
        <begin position="93"/>
        <end position="123"/>
    </location>
</feature>
<dbReference type="GO" id="GO:0007602">
    <property type="term" value="P:phototransduction"/>
    <property type="evidence" value="ECO:0007669"/>
    <property type="project" value="UniProtKB-KW"/>
</dbReference>
<dbReference type="InterPro" id="IPR017452">
    <property type="entry name" value="GPCR_Rhodpsn_7TM"/>
</dbReference>
<keyword evidence="4 12" id="KW-0812">Transmembrane</keyword>
<evidence type="ECO:0000256" key="12">
    <source>
        <dbReference type="SAM" id="Phobius"/>
    </source>
</evidence>
<dbReference type="SUPFAM" id="SSF81321">
    <property type="entry name" value="Family A G protein-coupled receptor-like"/>
    <property type="match status" value="1"/>
</dbReference>
<dbReference type="Gene3D" id="1.20.1070.10">
    <property type="entry name" value="Rhodopsin 7-helix transmembrane proteins"/>
    <property type="match status" value="1"/>
</dbReference>
<proteinExistence type="predicted"/>
<dbReference type="GO" id="GO:0016020">
    <property type="term" value="C:membrane"/>
    <property type="evidence" value="ECO:0007669"/>
    <property type="project" value="UniProtKB-SubCell"/>
</dbReference>
<keyword evidence="9 12" id="KW-0472">Membrane</keyword>
<gene>
    <name evidence="15" type="primary">opn7a</name>
</gene>
<dbReference type="AlphaFoldDB" id="A0A6P3W1D5"/>
<comment type="subcellular location">
    <subcellularLocation>
        <location evidence="1">Membrane</location>
        <topology evidence="1">Multi-pass membrane protein</topology>
    </subcellularLocation>
</comment>
<dbReference type="Pfam" id="PF00001">
    <property type="entry name" value="7tm_1"/>
    <property type="match status" value="1"/>
</dbReference>
<evidence type="ECO:0000256" key="3">
    <source>
        <dbReference type="ARBA" id="ARBA00022606"/>
    </source>
</evidence>
<evidence type="ECO:0000256" key="10">
    <source>
        <dbReference type="ARBA" id="ARBA00023170"/>
    </source>
</evidence>
<reference evidence="15" key="1">
    <citation type="submission" date="2025-08" db="UniProtKB">
        <authorList>
            <consortium name="RefSeq"/>
        </authorList>
    </citation>
    <scope>IDENTIFICATION</scope>
</reference>
<dbReference type="FunFam" id="1.20.1070.10:FF:000219">
    <property type="entry name" value="Opsin 5-like 2"/>
    <property type="match status" value="1"/>
</dbReference>
<dbReference type="GO" id="GO:0004930">
    <property type="term" value="F:G protein-coupled receptor activity"/>
    <property type="evidence" value="ECO:0007669"/>
    <property type="project" value="UniProtKB-KW"/>
</dbReference>
<keyword evidence="11" id="KW-0807">Transducer</keyword>
<dbReference type="Proteomes" id="UP000515152">
    <property type="component" value="Chromosome 10"/>
</dbReference>